<comment type="caution">
    <text evidence="1">The sequence shown here is derived from an EMBL/GenBank/DDBJ whole genome shotgun (WGS) entry which is preliminary data.</text>
</comment>
<dbReference type="AlphaFoldDB" id="A0A1E2VEH0"/>
<dbReference type="Proteomes" id="UP000094291">
    <property type="component" value="Unassembled WGS sequence"/>
</dbReference>
<dbReference type="STRING" id="197479.BFW38_11250"/>
<dbReference type="OrthoDB" id="7066912at2"/>
<keyword evidence="2" id="KW-1185">Reference proteome</keyword>
<protein>
    <submittedName>
        <fullName evidence="1">Uncharacterized protein</fullName>
    </submittedName>
</protein>
<organism evidence="1 2">
    <name type="scientific">Terasakiispira papahanaumokuakeensis</name>
    <dbReference type="NCBI Taxonomy" id="197479"/>
    <lineage>
        <taxon>Bacteria</taxon>
        <taxon>Pseudomonadati</taxon>
        <taxon>Pseudomonadota</taxon>
        <taxon>Gammaproteobacteria</taxon>
        <taxon>Oceanospirillales</taxon>
        <taxon>Terasakiispira</taxon>
    </lineage>
</organism>
<dbReference type="EMBL" id="MDTQ01000001">
    <property type="protein sequence ID" value="ODC05388.1"/>
    <property type="molecule type" value="Genomic_DNA"/>
</dbReference>
<sequence length="75" mass="8294">MGDLADGFKCRKGPAIMAMKTWATNADESADMLGVIGRQIGFEATGDIQVYETEPEQPPKDNPFGYDIMFTPYDE</sequence>
<gene>
    <name evidence="1" type="ORF">BFW38_11250</name>
</gene>
<name>A0A1E2VEH0_9GAMM</name>
<evidence type="ECO:0000313" key="2">
    <source>
        <dbReference type="Proteomes" id="UP000094291"/>
    </source>
</evidence>
<accession>A0A1E2VEH0</accession>
<proteinExistence type="predicted"/>
<evidence type="ECO:0000313" key="1">
    <source>
        <dbReference type="EMBL" id="ODC05388.1"/>
    </source>
</evidence>
<reference evidence="1 2" key="1">
    <citation type="submission" date="2016-08" db="EMBL/GenBank/DDBJ databases">
        <authorList>
            <person name="Seilhamer J.J."/>
        </authorList>
    </citation>
    <scope>NUCLEOTIDE SEQUENCE [LARGE SCALE GENOMIC DNA]</scope>
    <source>
        <strain evidence="1 2">PH27A</strain>
    </source>
</reference>